<accession>A0A7C4Y636</accession>
<dbReference type="NCBIfam" id="TIGR00254">
    <property type="entry name" value="GGDEF"/>
    <property type="match status" value="1"/>
</dbReference>
<dbReference type="SMART" id="SM00267">
    <property type="entry name" value="GGDEF"/>
    <property type="match status" value="1"/>
</dbReference>
<dbReference type="PROSITE" id="PS50110">
    <property type="entry name" value="RESPONSE_REGULATORY"/>
    <property type="match status" value="1"/>
</dbReference>
<reference evidence="4" key="1">
    <citation type="journal article" date="2020" name="mSystems">
        <title>Genome- and Community-Level Interaction Insights into Carbon Utilization and Element Cycling Functions of Hydrothermarchaeota in Hydrothermal Sediment.</title>
        <authorList>
            <person name="Zhou Z."/>
            <person name="Liu Y."/>
            <person name="Xu W."/>
            <person name="Pan J."/>
            <person name="Luo Z.H."/>
            <person name="Li M."/>
        </authorList>
    </citation>
    <scope>NUCLEOTIDE SEQUENCE [LARGE SCALE GENOMIC DNA]</scope>
    <source>
        <strain evidence="4">SpSt-780</strain>
    </source>
</reference>
<dbReference type="InterPro" id="IPR043128">
    <property type="entry name" value="Rev_trsase/Diguanyl_cyclase"/>
</dbReference>
<dbReference type="InterPro" id="IPR029787">
    <property type="entry name" value="Nucleotide_cyclase"/>
</dbReference>
<dbReference type="InterPro" id="IPR011006">
    <property type="entry name" value="CheY-like_superfamily"/>
</dbReference>
<name>A0A7C4Y636_UNCW3</name>
<sequence>MNNLVLSIDDDNDILRLISQILNGSGYNVITADKAVDALRILEEKKPDIILLDVNMPDINGIDLLKQIKSRKIFQDIPVIMVTVESDINTLKLAFDAGAVDYITKPIKAVELIVRVSSMLKLKKEMDVRKEREQRLAEITRELAVKNRILKGLSFIDELTGIGNRRLFDMILEKEWKRAKRYLQPISLIIIDIDYFKNFNDTYGHLKGDDCLKTVAKVLSKTIKRPSDIVARYGGEEFAVILPDTNEENAVKLAEDMRIGIENLNITHISSEIKILTISLGVASVIPNQNLEMSFLILLADRALYDAKNNGRNCVKVASLNDIFKTKIG</sequence>
<feature type="domain" description="Response regulatory" evidence="2">
    <location>
        <begin position="4"/>
        <end position="120"/>
    </location>
</feature>
<evidence type="ECO:0000256" key="1">
    <source>
        <dbReference type="PROSITE-ProRule" id="PRU00169"/>
    </source>
</evidence>
<feature type="domain" description="GGDEF" evidence="3">
    <location>
        <begin position="184"/>
        <end position="320"/>
    </location>
</feature>
<dbReference type="PROSITE" id="PS50887">
    <property type="entry name" value="GGDEF"/>
    <property type="match status" value="1"/>
</dbReference>
<dbReference type="FunFam" id="3.30.70.270:FF:000001">
    <property type="entry name" value="Diguanylate cyclase domain protein"/>
    <property type="match status" value="1"/>
</dbReference>
<dbReference type="InterPro" id="IPR050469">
    <property type="entry name" value="Diguanylate_Cyclase"/>
</dbReference>
<evidence type="ECO:0000259" key="3">
    <source>
        <dbReference type="PROSITE" id="PS50887"/>
    </source>
</evidence>
<dbReference type="InterPro" id="IPR001789">
    <property type="entry name" value="Sig_transdc_resp-reg_receiver"/>
</dbReference>
<dbReference type="GO" id="GO:1902201">
    <property type="term" value="P:negative regulation of bacterial-type flagellum-dependent cell motility"/>
    <property type="evidence" value="ECO:0007669"/>
    <property type="project" value="TreeGrafter"/>
</dbReference>
<evidence type="ECO:0000259" key="2">
    <source>
        <dbReference type="PROSITE" id="PS50110"/>
    </source>
</evidence>
<dbReference type="Pfam" id="PF00990">
    <property type="entry name" value="GGDEF"/>
    <property type="match status" value="1"/>
</dbReference>
<feature type="modified residue" description="4-aspartylphosphate" evidence="1">
    <location>
        <position position="53"/>
    </location>
</feature>
<dbReference type="Gene3D" id="3.40.50.2300">
    <property type="match status" value="1"/>
</dbReference>
<dbReference type="GO" id="GO:0000160">
    <property type="term" value="P:phosphorelay signal transduction system"/>
    <property type="evidence" value="ECO:0007669"/>
    <property type="project" value="InterPro"/>
</dbReference>
<organism evidence="4">
    <name type="scientific">candidate division WOR-3 bacterium</name>
    <dbReference type="NCBI Taxonomy" id="2052148"/>
    <lineage>
        <taxon>Bacteria</taxon>
        <taxon>Bacteria division WOR-3</taxon>
    </lineage>
</organism>
<dbReference type="PANTHER" id="PTHR45138">
    <property type="entry name" value="REGULATORY COMPONENTS OF SENSORY TRANSDUCTION SYSTEM"/>
    <property type="match status" value="1"/>
</dbReference>
<evidence type="ECO:0000313" key="4">
    <source>
        <dbReference type="EMBL" id="HGW92322.1"/>
    </source>
</evidence>
<dbReference type="Gene3D" id="3.30.70.270">
    <property type="match status" value="1"/>
</dbReference>
<dbReference type="EMBL" id="DTHG01000090">
    <property type="protein sequence ID" value="HGW92322.1"/>
    <property type="molecule type" value="Genomic_DNA"/>
</dbReference>
<comment type="caution">
    <text evidence="4">The sequence shown here is derived from an EMBL/GenBank/DDBJ whole genome shotgun (WGS) entry which is preliminary data.</text>
</comment>
<dbReference type="GO" id="GO:0043709">
    <property type="term" value="P:cell adhesion involved in single-species biofilm formation"/>
    <property type="evidence" value="ECO:0007669"/>
    <property type="project" value="TreeGrafter"/>
</dbReference>
<dbReference type="PANTHER" id="PTHR45138:SF9">
    <property type="entry name" value="DIGUANYLATE CYCLASE DGCM-RELATED"/>
    <property type="match status" value="1"/>
</dbReference>
<dbReference type="CDD" id="cd01949">
    <property type="entry name" value="GGDEF"/>
    <property type="match status" value="1"/>
</dbReference>
<keyword evidence="1" id="KW-0597">Phosphoprotein</keyword>
<dbReference type="SUPFAM" id="SSF55073">
    <property type="entry name" value="Nucleotide cyclase"/>
    <property type="match status" value="1"/>
</dbReference>
<dbReference type="SMART" id="SM00448">
    <property type="entry name" value="REC"/>
    <property type="match status" value="1"/>
</dbReference>
<dbReference type="InterPro" id="IPR000160">
    <property type="entry name" value="GGDEF_dom"/>
</dbReference>
<protein>
    <submittedName>
        <fullName evidence="4">Diguanylate cyclase</fullName>
    </submittedName>
</protein>
<dbReference type="AlphaFoldDB" id="A0A7C4Y636"/>
<dbReference type="SUPFAM" id="SSF52172">
    <property type="entry name" value="CheY-like"/>
    <property type="match status" value="1"/>
</dbReference>
<dbReference type="GO" id="GO:0005886">
    <property type="term" value="C:plasma membrane"/>
    <property type="evidence" value="ECO:0007669"/>
    <property type="project" value="TreeGrafter"/>
</dbReference>
<proteinExistence type="predicted"/>
<dbReference type="GO" id="GO:0052621">
    <property type="term" value="F:diguanylate cyclase activity"/>
    <property type="evidence" value="ECO:0007669"/>
    <property type="project" value="TreeGrafter"/>
</dbReference>
<dbReference type="Pfam" id="PF00072">
    <property type="entry name" value="Response_reg"/>
    <property type="match status" value="1"/>
</dbReference>
<gene>
    <name evidence="4" type="ORF">ENV67_07275</name>
</gene>